<feature type="region of interest" description="Disordered" evidence="1">
    <location>
        <begin position="1"/>
        <end position="49"/>
    </location>
</feature>
<evidence type="ECO:0000313" key="2">
    <source>
        <dbReference type="EMBL" id="KAF5902878.1"/>
    </source>
</evidence>
<evidence type="ECO:0000256" key="1">
    <source>
        <dbReference type="SAM" id="MobiDB-lite"/>
    </source>
</evidence>
<comment type="caution">
    <text evidence="2">The sequence shown here is derived from an EMBL/GenBank/DDBJ whole genome shotgun (WGS) entry which is preliminary data.</text>
</comment>
<sequence length="79" mass="8686">MTAEVRTEPRLGSHMSQELRGQTRNPAKVSGKNIFSSGSSKAKIDPDRHLSFPEGLYGSAEIIPKRSDFKQKSGPMRAV</sequence>
<keyword evidence="3" id="KW-1185">Reference proteome</keyword>
<organism evidence="2 3">
    <name type="scientific">Clarias magur</name>
    <name type="common">Asian catfish</name>
    <name type="synonym">Macropteronotus magur</name>
    <dbReference type="NCBI Taxonomy" id="1594786"/>
    <lineage>
        <taxon>Eukaryota</taxon>
        <taxon>Metazoa</taxon>
        <taxon>Chordata</taxon>
        <taxon>Craniata</taxon>
        <taxon>Vertebrata</taxon>
        <taxon>Euteleostomi</taxon>
        <taxon>Actinopterygii</taxon>
        <taxon>Neopterygii</taxon>
        <taxon>Teleostei</taxon>
        <taxon>Ostariophysi</taxon>
        <taxon>Siluriformes</taxon>
        <taxon>Clariidae</taxon>
        <taxon>Clarias</taxon>
    </lineage>
</organism>
<accession>A0A8J4U8U0</accession>
<feature type="compositionally biased region" description="Basic and acidic residues" evidence="1">
    <location>
        <begin position="1"/>
        <end position="11"/>
    </location>
</feature>
<reference evidence="2" key="1">
    <citation type="submission" date="2020-07" db="EMBL/GenBank/DDBJ databases">
        <title>Clarias magur genome sequencing, assembly and annotation.</title>
        <authorList>
            <person name="Kushwaha B."/>
            <person name="Kumar R."/>
            <person name="Das P."/>
            <person name="Joshi C.G."/>
            <person name="Kumar D."/>
            <person name="Nagpure N.S."/>
            <person name="Pandey M."/>
            <person name="Agarwal S."/>
            <person name="Srivastava S."/>
            <person name="Singh M."/>
            <person name="Sahoo L."/>
            <person name="Jayasankar P."/>
            <person name="Meher P.K."/>
            <person name="Koringa P.G."/>
            <person name="Iquebal M.A."/>
            <person name="Das S.P."/>
            <person name="Bit A."/>
            <person name="Patnaik S."/>
            <person name="Patel N."/>
            <person name="Shah T.M."/>
            <person name="Hinsu A."/>
            <person name="Jena J.K."/>
        </authorList>
    </citation>
    <scope>NUCLEOTIDE SEQUENCE</scope>
    <source>
        <strain evidence="2">CIFAMagur01</strain>
        <tissue evidence="2">Testis</tissue>
    </source>
</reference>
<feature type="compositionally biased region" description="Polar residues" evidence="1">
    <location>
        <begin position="14"/>
        <end position="25"/>
    </location>
</feature>
<protein>
    <submittedName>
        <fullName evidence="2">Galactan beta-1,4-galactosyltransferase GALS2</fullName>
    </submittedName>
</protein>
<dbReference type="AlphaFoldDB" id="A0A8J4U8U0"/>
<proteinExistence type="predicted"/>
<dbReference type="Proteomes" id="UP000727407">
    <property type="component" value="Unassembled WGS sequence"/>
</dbReference>
<name>A0A8J4U8U0_CLAMG</name>
<evidence type="ECO:0000313" key="3">
    <source>
        <dbReference type="Proteomes" id="UP000727407"/>
    </source>
</evidence>
<gene>
    <name evidence="2" type="primary">gals2</name>
    <name evidence="2" type="ORF">DAT39_007356</name>
</gene>
<dbReference type="EMBL" id="QNUK01000083">
    <property type="protein sequence ID" value="KAF5902878.1"/>
    <property type="molecule type" value="Genomic_DNA"/>
</dbReference>